<feature type="transmembrane region" description="Helical" evidence="8">
    <location>
        <begin position="100"/>
        <end position="124"/>
    </location>
</feature>
<feature type="transmembrane region" description="Helical" evidence="8">
    <location>
        <begin position="227"/>
        <end position="254"/>
    </location>
</feature>
<keyword evidence="4" id="KW-1003">Cell membrane</keyword>
<comment type="similarity">
    <text evidence="2">Belongs to the binding-protein-dependent transport system permease family. FecCD subfamily.</text>
</comment>
<keyword evidence="3" id="KW-0813">Transport</keyword>
<dbReference type="PANTHER" id="PTHR30472">
    <property type="entry name" value="FERRIC ENTEROBACTIN TRANSPORT SYSTEM PERMEASE PROTEIN"/>
    <property type="match status" value="1"/>
</dbReference>
<dbReference type="EMBL" id="CASHTH010002254">
    <property type="protein sequence ID" value="CAI8027024.1"/>
    <property type="molecule type" value="Genomic_DNA"/>
</dbReference>
<evidence type="ECO:0000256" key="4">
    <source>
        <dbReference type="ARBA" id="ARBA00022475"/>
    </source>
</evidence>
<evidence type="ECO:0000256" key="6">
    <source>
        <dbReference type="ARBA" id="ARBA00022989"/>
    </source>
</evidence>
<comment type="caution">
    <text evidence="9">The sequence shown here is derived from an EMBL/GenBank/DDBJ whole genome shotgun (WGS) entry which is preliminary data.</text>
</comment>
<feature type="transmembrane region" description="Helical" evidence="8">
    <location>
        <begin position="295"/>
        <end position="314"/>
    </location>
</feature>
<dbReference type="AlphaFoldDB" id="A0AA35WNK8"/>
<organism evidence="9 10">
    <name type="scientific">Geodia barretti</name>
    <name type="common">Barrett's horny sponge</name>
    <dbReference type="NCBI Taxonomy" id="519541"/>
    <lineage>
        <taxon>Eukaryota</taxon>
        <taxon>Metazoa</taxon>
        <taxon>Porifera</taxon>
        <taxon>Demospongiae</taxon>
        <taxon>Heteroscleromorpha</taxon>
        <taxon>Tetractinellida</taxon>
        <taxon>Astrophorina</taxon>
        <taxon>Geodiidae</taxon>
        <taxon>Geodia</taxon>
    </lineage>
</organism>
<feature type="transmembrane region" description="Helical" evidence="8">
    <location>
        <begin position="266"/>
        <end position="289"/>
    </location>
</feature>
<evidence type="ECO:0000256" key="7">
    <source>
        <dbReference type="ARBA" id="ARBA00023136"/>
    </source>
</evidence>
<dbReference type="SUPFAM" id="SSF81345">
    <property type="entry name" value="ABC transporter involved in vitamin B12 uptake, BtuC"/>
    <property type="match status" value="1"/>
</dbReference>
<keyword evidence="5 8" id="KW-0812">Transmembrane</keyword>
<dbReference type="GO" id="GO:0022857">
    <property type="term" value="F:transmembrane transporter activity"/>
    <property type="evidence" value="ECO:0007669"/>
    <property type="project" value="InterPro"/>
</dbReference>
<dbReference type="Pfam" id="PF01032">
    <property type="entry name" value="FecCD"/>
    <property type="match status" value="1"/>
</dbReference>
<dbReference type="PANTHER" id="PTHR30472:SF25">
    <property type="entry name" value="ABC TRANSPORTER PERMEASE PROTEIN MJ0876-RELATED"/>
    <property type="match status" value="1"/>
</dbReference>
<keyword evidence="10" id="KW-1185">Reference proteome</keyword>
<evidence type="ECO:0000256" key="8">
    <source>
        <dbReference type="SAM" id="Phobius"/>
    </source>
</evidence>
<dbReference type="Gene3D" id="1.10.3470.10">
    <property type="entry name" value="ABC transporter involved in vitamin B12 uptake, BtuC"/>
    <property type="match status" value="1"/>
</dbReference>
<name>A0AA35WNK8_GEOBA</name>
<evidence type="ECO:0000256" key="5">
    <source>
        <dbReference type="ARBA" id="ARBA00022692"/>
    </source>
</evidence>
<dbReference type="GO" id="GO:0005886">
    <property type="term" value="C:plasma membrane"/>
    <property type="evidence" value="ECO:0007669"/>
    <property type="project" value="UniProtKB-SubCell"/>
</dbReference>
<feature type="transmembrane region" description="Helical" evidence="8">
    <location>
        <begin position="74"/>
        <end position="93"/>
    </location>
</feature>
<feature type="transmembrane region" description="Helical" evidence="8">
    <location>
        <begin position="188"/>
        <end position="207"/>
    </location>
</feature>
<feature type="transmembrane region" description="Helical" evidence="8">
    <location>
        <begin position="130"/>
        <end position="156"/>
    </location>
</feature>
<sequence length="323" mass="32794">MVTAVALGPYTIPFSNTADILLHQFGIGEVSAPEAEQAIVASIRLPRIALALIVGAALGVAGAVMQGLFRNPMADPGIIGVSAGGALGAIIAISSGAQAAFVLALPAMSFAGAGGTLALVYAIASVGGRFSMSALLLCGVAVGAFIAAIISAIILFTENLEAQRDMLFWLAGGLDATRWGDVHLSLPFIAFGVAISVFLSRDLNLLMVSEDEARSLGVRVGLTRNTLLAAASLITGTAVAFSGTIAFVGLIVPHALRLITGADNRVLVPLSALGGGVFMLAADTLARMVISPAEVSVGIITALVGAPFFLMLLARNKARASML</sequence>
<evidence type="ECO:0000256" key="1">
    <source>
        <dbReference type="ARBA" id="ARBA00004651"/>
    </source>
</evidence>
<dbReference type="CDD" id="cd06550">
    <property type="entry name" value="TM_ABC_iron-siderophores_like"/>
    <property type="match status" value="1"/>
</dbReference>
<feature type="transmembrane region" description="Helical" evidence="8">
    <location>
        <begin position="48"/>
        <end position="68"/>
    </location>
</feature>
<dbReference type="Proteomes" id="UP001174909">
    <property type="component" value="Unassembled WGS sequence"/>
</dbReference>
<evidence type="ECO:0000256" key="3">
    <source>
        <dbReference type="ARBA" id="ARBA00022448"/>
    </source>
</evidence>
<dbReference type="FunFam" id="1.10.3470.10:FF:000001">
    <property type="entry name" value="Vitamin B12 ABC transporter permease BtuC"/>
    <property type="match status" value="1"/>
</dbReference>
<proteinExistence type="inferred from homology"/>
<keyword evidence="7 8" id="KW-0472">Membrane</keyword>
<evidence type="ECO:0000313" key="10">
    <source>
        <dbReference type="Proteomes" id="UP001174909"/>
    </source>
</evidence>
<comment type="subcellular location">
    <subcellularLocation>
        <location evidence="1">Cell membrane</location>
        <topology evidence="1">Multi-pass membrane protein</topology>
    </subcellularLocation>
</comment>
<protein>
    <submittedName>
        <fullName evidence="9">Cobalamin import system permease protein BtuC</fullName>
    </submittedName>
</protein>
<reference evidence="9" key="1">
    <citation type="submission" date="2023-03" db="EMBL/GenBank/DDBJ databases">
        <authorList>
            <person name="Steffen K."/>
            <person name="Cardenas P."/>
        </authorList>
    </citation>
    <scope>NUCLEOTIDE SEQUENCE</scope>
</reference>
<dbReference type="InterPro" id="IPR037294">
    <property type="entry name" value="ABC_BtuC-like"/>
</dbReference>
<accession>A0AA35WNK8</accession>
<dbReference type="InterPro" id="IPR000522">
    <property type="entry name" value="ABC_transptr_permease_BtuC"/>
</dbReference>
<evidence type="ECO:0000313" key="9">
    <source>
        <dbReference type="EMBL" id="CAI8027024.1"/>
    </source>
</evidence>
<gene>
    <name evidence="9" type="ORF">GBAR_LOCUS15479</name>
</gene>
<keyword evidence="6 8" id="KW-1133">Transmembrane helix</keyword>
<evidence type="ECO:0000256" key="2">
    <source>
        <dbReference type="ARBA" id="ARBA00007935"/>
    </source>
</evidence>